<evidence type="ECO:0000313" key="2">
    <source>
        <dbReference type="Proteomes" id="UP000577386"/>
    </source>
</evidence>
<dbReference type="EMBL" id="JACJIJ010000002">
    <property type="protein sequence ID" value="MBA9051403.1"/>
    <property type="molecule type" value="Genomic_DNA"/>
</dbReference>
<evidence type="ECO:0000313" key="1">
    <source>
        <dbReference type="EMBL" id="MBA9051403.1"/>
    </source>
</evidence>
<dbReference type="Proteomes" id="UP000577386">
    <property type="component" value="Unassembled WGS sequence"/>
</dbReference>
<comment type="caution">
    <text evidence="1">The sequence shown here is derived from an EMBL/GenBank/DDBJ whole genome shotgun (WGS) entry which is preliminary data.</text>
</comment>
<dbReference type="AlphaFoldDB" id="A0A7W3RJJ5"/>
<organism evidence="1 2">
    <name type="scientific">Streptomyces murinus</name>
    <dbReference type="NCBI Taxonomy" id="33900"/>
    <lineage>
        <taxon>Bacteria</taxon>
        <taxon>Bacillati</taxon>
        <taxon>Actinomycetota</taxon>
        <taxon>Actinomycetes</taxon>
        <taxon>Kitasatosporales</taxon>
        <taxon>Streptomycetaceae</taxon>
        <taxon>Streptomyces</taxon>
    </lineage>
</organism>
<keyword evidence="2" id="KW-1185">Reference proteome</keyword>
<protein>
    <submittedName>
        <fullName evidence="1">Uncharacterized protein</fullName>
    </submittedName>
</protein>
<sequence length="57" mass="5944">MVSFSRQVVVGGPKTVCARLCGARLGEAELVLLRQVFGLCLSLGLRLRAECAGPGKG</sequence>
<reference evidence="1 2" key="1">
    <citation type="submission" date="2020-08" db="EMBL/GenBank/DDBJ databases">
        <title>Sequencing the genomes of 1000 actinobacteria strains.</title>
        <authorList>
            <person name="Klenk H.-P."/>
        </authorList>
    </citation>
    <scope>NUCLEOTIDE SEQUENCE [LARGE SCALE GENOMIC DNA]</scope>
    <source>
        <strain evidence="1 2">DSM 41827</strain>
    </source>
</reference>
<proteinExistence type="predicted"/>
<gene>
    <name evidence="1" type="ORF">HDA42_000581</name>
</gene>
<dbReference type="GeneID" id="93979120"/>
<dbReference type="RefSeq" id="WP_182774712.1">
    <property type="nucleotide sequence ID" value="NZ_BAAAHW010000002.1"/>
</dbReference>
<name>A0A7W3RJJ5_STRMR</name>
<accession>A0A7W3RJJ5</accession>